<dbReference type="HOGENOM" id="CLU_039939_0_0_11"/>
<comment type="caution">
    <text evidence="1">The sequence shown here is derived from an EMBL/GenBank/DDBJ whole genome shotgun (WGS) entry which is preliminary data.</text>
</comment>
<dbReference type="PANTHER" id="PTHR10151:SF120">
    <property type="entry name" value="BIS(5'-ADENOSYL)-TRIPHOSPHATASE"/>
    <property type="match status" value="1"/>
</dbReference>
<dbReference type="Pfam" id="PF01663">
    <property type="entry name" value="Phosphodiest"/>
    <property type="match status" value="1"/>
</dbReference>
<evidence type="ECO:0000313" key="2">
    <source>
        <dbReference type="Proteomes" id="UP000009888"/>
    </source>
</evidence>
<dbReference type="PANTHER" id="PTHR10151">
    <property type="entry name" value="ECTONUCLEOTIDE PYROPHOSPHATASE/PHOSPHODIESTERASE"/>
    <property type="match status" value="1"/>
</dbReference>
<dbReference type="RefSeq" id="WP_007000265.1">
    <property type="nucleotide sequence ID" value="NZ_JH992955.1"/>
</dbReference>
<organism evidence="1 2">
    <name type="scientific">Actinobaculum massiliense ACS-171-V-Col2</name>
    <dbReference type="NCBI Taxonomy" id="883066"/>
    <lineage>
        <taxon>Bacteria</taxon>
        <taxon>Bacillati</taxon>
        <taxon>Actinomycetota</taxon>
        <taxon>Actinomycetes</taxon>
        <taxon>Actinomycetales</taxon>
        <taxon>Actinomycetaceae</taxon>
        <taxon>Actinobaculum</taxon>
    </lineage>
</organism>
<dbReference type="EMBL" id="AGWL01000001">
    <property type="protein sequence ID" value="EKU95959.1"/>
    <property type="molecule type" value="Genomic_DNA"/>
</dbReference>
<dbReference type="Proteomes" id="UP000009888">
    <property type="component" value="Unassembled WGS sequence"/>
</dbReference>
<dbReference type="eggNOG" id="COG1524">
    <property type="taxonomic scope" value="Bacteria"/>
</dbReference>
<evidence type="ECO:0008006" key="3">
    <source>
        <dbReference type="Google" id="ProtNLM"/>
    </source>
</evidence>
<protein>
    <recommendedName>
        <fullName evidence="3">Type I phosphodiesterase/nucleotide pyrophosphatase</fullName>
    </recommendedName>
</protein>
<gene>
    <name evidence="1" type="ORF">HMPREF9233_00047</name>
</gene>
<proteinExistence type="predicted"/>
<dbReference type="STRING" id="202789.GCA_001457435_00116"/>
<sequence>MSFVTPTSRSIRAVLSAACGAMGWEVESSGRTGAQDAVELDLIGAERVCIVIVDGLGYENLGERLAYAANLRGWEHQEPLFSMIPSTTAACLTAIGTGQLPGRTSMLSYALRSPATARSVSLLSWQNVGIEPEEWQRERGIAEQLDAAERERVAVFQDVRFAGSALTRAAWKGMRHIGADRLDDRIAAAAEFFGRQDGKVGVFYWSEVDHAGHEHGAQSEQWARALEELDRGLGKLRRALPRGSRIALSADHGMVDPTERIDIAEYPELREGVDLVSGEERGLHLYTADPEGVARRWHEALGERSLIYTKTQAINAGLYGEVTEFSRQVMGDVLAYQHGSLSIVDSRSRLPGRPFMKGVHGSLTRREMLVPWVQAES</sequence>
<dbReference type="SUPFAM" id="SSF53649">
    <property type="entry name" value="Alkaline phosphatase-like"/>
    <property type="match status" value="1"/>
</dbReference>
<keyword evidence="2" id="KW-1185">Reference proteome</keyword>
<dbReference type="InterPro" id="IPR002591">
    <property type="entry name" value="Phosphodiest/P_Trfase"/>
</dbReference>
<reference evidence="1 2" key="1">
    <citation type="submission" date="2012-09" db="EMBL/GenBank/DDBJ databases">
        <title>The Genome Sequence of Actinobaculum massiliae ACS-171-V-COL2.</title>
        <authorList>
            <consortium name="The Broad Institute Genome Sequencing Platform"/>
            <person name="Earl A."/>
            <person name="Ward D."/>
            <person name="Feldgarden M."/>
            <person name="Gevers D."/>
            <person name="Saerens B."/>
            <person name="Vaneechoutte M."/>
            <person name="Walker B."/>
            <person name="Young S.K."/>
            <person name="Zeng Q."/>
            <person name="Gargeya S."/>
            <person name="Fitzgerald M."/>
            <person name="Haas B."/>
            <person name="Abouelleil A."/>
            <person name="Alvarado L."/>
            <person name="Arachchi H.M."/>
            <person name="Berlin A."/>
            <person name="Chapman S.B."/>
            <person name="Goldberg J."/>
            <person name="Griggs A."/>
            <person name="Gujja S."/>
            <person name="Hansen M."/>
            <person name="Howarth C."/>
            <person name="Imamovic A."/>
            <person name="Larimer J."/>
            <person name="McCowen C."/>
            <person name="Montmayeur A."/>
            <person name="Murphy C."/>
            <person name="Neiman D."/>
            <person name="Pearson M."/>
            <person name="Priest M."/>
            <person name="Roberts A."/>
            <person name="Saif S."/>
            <person name="Shea T."/>
            <person name="Sisk P."/>
            <person name="Sykes S."/>
            <person name="Wortman J."/>
            <person name="Nusbaum C."/>
            <person name="Birren B."/>
        </authorList>
    </citation>
    <scope>NUCLEOTIDE SEQUENCE [LARGE SCALE GENOMIC DNA]</scope>
    <source>
        <strain evidence="2">ACS-171-V-Col2</strain>
    </source>
</reference>
<name>K9EFF5_9ACTO</name>
<evidence type="ECO:0000313" key="1">
    <source>
        <dbReference type="EMBL" id="EKU95959.1"/>
    </source>
</evidence>
<dbReference type="InterPro" id="IPR017850">
    <property type="entry name" value="Alkaline_phosphatase_core_sf"/>
</dbReference>
<accession>K9EFF5</accession>
<dbReference type="AlphaFoldDB" id="K9EFF5"/>
<dbReference type="Gene3D" id="3.40.720.10">
    <property type="entry name" value="Alkaline Phosphatase, subunit A"/>
    <property type="match status" value="1"/>
</dbReference>
<dbReference type="PATRIC" id="fig|883066.3.peg.49"/>
<dbReference type="GO" id="GO:0016787">
    <property type="term" value="F:hydrolase activity"/>
    <property type="evidence" value="ECO:0007669"/>
    <property type="project" value="UniProtKB-ARBA"/>
</dbReference>